<evidence type="ECO:0008006" key="4">
    <source>
        <dbReference type="Google" id="ProtNLM"/>
    </source>
</evidence>
<dbReference type="Proteomes" id="UP001055439">
    <property type="component" value="Chromosome 7"/>
</dbReference>
<keyword evidence="1" id="KW-0732">Signal</keyword>
<reference evidence="2" key="1">
    <citation type="submission" date="2022-05" db="EMBL/GenBank/DDBJ databases">
        <title>The Musa troglodytarum L. genome provides insights into the mechanism of non-climacteric behaviour and enrichment of carotenoids.</title>
        <authorList>
            <person name="Wang J."/>
        </authorList>
    </citation>
    <scope>NUCLEOTIDE SEQUENCE</scope>
    <source>
        <tissue evidence="2">Leaf</tissue>
    </source>
</reference>
<evidence type="ECO:0000313" key="3">
    <source>
        <dbReference type="Proteomes" id="UP001055439"/>
    </source>
</evidence>
<feature type="chain" id="PRO_5038396501" description="Secreted protein" evidence="1">
    <location>
        <begin position="21"/>
        <end position="82"/>
    </location>
</feature>
<keyword evidence="3" id="KW-1185">Reference proteome</keyword>
<evidence type="ECO:0000256" key="1">
    <source>
        <dbReference type="SAM" id="SignalP"/>
    </source>
</evidence>
<sequence>MWNAGTHCLLLFFLVDPIRGVGDFSGCLFVDIHTSTTNELSYMESQDPEPKIESCHRKASAASLLLTVKLLQKIGMKPMDGF</sequence>
<dbReference type="EMBL" id="CP097509">
    <property type="protein sequence ID" value="URE17205.1"/>
    <property type="molecule type" value="Genomic_DNA"/>
</dbReference>
<organism evidence="2 3">
    <name type="scientific">Musa troglodytarum</name>
    <name type="common">fe'i banana</name>
    <dbReference type="NCBI Taxonomy" id="320322"/>
    <lineage>
        <taxon>Eukaryota</taxon>
        <taxon>Viridiplantae</taxon>
        <taxon>Streptophyta</taxon>
        <taxon>Embryophyta</taxon>
        <taxon>Tracheophyta</taxon>
        <taxon>Spermatophyta</taxon>
        <taxon>Magnoliopsida</taxon>
        <taxon>Liliopsida</taxon>
        <taxon>Zingiberales</taxon>
        <taxon>Musaceae</taxon>
        <taxon>Musa</taxon>
    </lineage>
</organism>
<protein>
    <recommendedName>
        <fullName evidence="4">Secreted protein</fullName>
    </recommendedName>
</protein>
<name>A0A9E7GM17_9LILI</name>
<gene>
    <name evidence="2" type="ORF">MUK42_27136</name>
</gene>
<feature type="signal peptide" evidence="1">
    <location>
        <begin position="1"/>
        <end position="20"/>
    </location>
</feature>
<accession>A0A9E7GM17</accession>
<proteinExistence type="predicted"/>
<dbReference type="AlphaFoldDB" id="A0A9E7GM17"/>
<evidence type="ECO:0000313" key="2">
    <source>
        <dbReference type="EMBL" id="URE17205.1"/>
    </source>
</evidence>